<accession>A0A5C5ZIP8</accession>
<evidence type="ECO:0000313" key="2">
    <source>
        <dbReference type="EMBL" id="TWT86413.1"/>
    </source>
</evidence>
<proteinExistence type="predicted"/>
<protein>
    <submittedName>
        <fullName evidence="2">Uncharacterized protein</fullName>
    </submittedName>
</protein>
<dbReference type="Proteomes" id="UP000320176">
    <property type="component" value="Unassembled WGS sequence"/>
</dbReference>
<comment type="caution">
    <text evidence="2">The sequence shown here is derived from an EMBL/GenBank/DDBJ whole genome shotgun (WGS) entry which is preliminary data.</text>
</comment>
<reference evidence="2 3" key="1">
    <citation type="submission" date="2019-02" db="EMBL/GenBank/DDBJ databases">
        <title>Deep-cultivation of Planctomycetes and their phenomic and genomic characterization uncovers novel biology.</title>
        <authorList>
            <person name="Wiegand S."/>
            <person name="Jogler M."/>
            <person name="Boedeker C."/>
            <person name="Pinto D."/>
            <person name="Vollmers J."/>
            <person name="Rivas-Marin E."/>
            <person name="Kohn T."/>
            <person name="Peeters S.H."/>
            <person name="Heuer A."/>
            <person name="Rast P."/>
            <person name="Oberbeckmann S."/>
            <person name="Bunk B."/>
            <person name="Jeske O."/>
            <person name="Meyerdierks A."/>
            <person name="Storesund J.E."/>
            <person name="Kallscheuer N."/>
            <person name="Luecker S."/>
            <person name="Lage O.M."/>
            <person name="Pohl T."/>
            <person name="Merkel B.J."/>
            <person name="Hornburger P."/>
            <person name="Mueller R.-W."/>
            <person name="Bruemmer F."/>
            <person name="Labrenz M."/>
            <person name="Spormann A.M."/>
            <person name="Op Den Camp H."/>
            <person name="Overmann J."/>
            <person name="Amann R."/>
            <person name="Jetten M.S.M."/>
            <person name="Mascher T."/>
            <person name="Medema M.H."/>
            <person name="Devos D.P."/>
            <person name="Kaster A.-K."/>
            <person name="Ovreas L."/>
            <person name="Rohde M."/>
            <person name="Galperin M.Y."/>
            <person name="Jogler C."/>
        </authorList>
    </citation>
    <scope>NUCLEOTIDE SEQUENCE [LARGE SCALE GENOMIC DNA]</scope>
    <source>
        <strain evidence="2 3">Pla52n</strain>
    </source>
</reference>
<feature type="compositionally biased region" description="Pro residues" evidence="1">
    <location>
        <begin position="140"/>
        <end position="155"/>
    </location>
</feature>
<feature type="region of interest" description="Disordered" evidence="1">
    <location>
        <begin position="127"/>
        <end position="155"/>
    </location>
</feature>
<evidence type="ECO:0000313" key="3">
    <source>
        <dbReference type="Proteomes" id="UP000320176"/>
    </source>
</evidence>
<evidence type="ECO:0000256" key="1">
    <source>
        <dbReference type="SAM" id="MobiDB-lite"/>
    </source>
</evidence>
<keyword evidence="3" id="KW-1185">Reference proteome</keyword>
<name>A0A5C5ZIP8_9BACT</name>
<dbReference type="EMBL" id="SJPN01000045">
    <property type="protein sequence ID" value="TWT86413.1"/>
    <property type="molecule type" value="Genomic_DNA"/>
</dbReference>
<sequence>MTKRIRQSEKKTNRIAVGCRTMSHMQRRQKIPRRQPVTVAHARGGSRRCHQPVRNHVLPTPHRLKRHCTFNAVTQVESCSRDPNKDPSFGFEFYEFLGGSPAARLDHDGWAWSPILASSPWHPSGPAADAYDDAIGPSGGPGPTPPATPTFNPAPSPCTGNNMYLWYMRELRELNSWIGKLPACPCTIRCVKKNCDASALVVGGGIYKCNPDPSSWSFSDMSGVFGVTQAWGNYHPGGHYELRSSGCGHGTQCVYDAQGFLINDPPGAGTADRVSPNCSTGEHGSADVAAYDCAKTLDRARNTSIYTNYYFRVRPVNSGKKCVDPSRPAGPFGMLIGIGTHVM</sequence>
<dbReference type="AlphaFoldDB" id="A0A5C5ZIP8"/>
<gene>
    <name evidence="2" type="ORF">Pla52n_70840</name>
</gene>
<organism evidence="2 3">
    <name type="scientific">Stieleria varia</name>
    <dbReference type="NCBI Taxonomy" id="2528005"/>
    <lineage>
        <taxon>Bacteria</taxon>
        <taxon>Pseudomonadati</taxon>
        <taxon>Planctomycetota</taxon>
        <taxon>Planctomycetia</taxon>
        <taxon>Pirellulales</taxon>
        <taxon>Pirellulaceae</taxon>
        <taxon>Stieleria</taxon>
    </lineage>
</organism>